<feature type="domain" description="Peptidase S54 rhomboid" evidence="7">
    <location>
        <begin position="52"/>
        <end position="185"/>
    </location>
</feature>
<dbReference type="AlphaFoldDB" id="A0A8T3DV51"/>
<evidence type="ECO:0000313" key="9">
    <source>
        <dbReference type="Proteomes" id="UP000829720"/>
    </source>
</evidence>
<dbReference type="InterPro" id="IPR022764">
    <property type="entry name" value="Peptidase_S54_rhomboid_dom"/>
</dbReference>
<feature type="transmembrane region" description="Helical" evidence="6">
    <location>
        <begin position="144"/>
        <end position="164"/>
    </location>
</feature>
<feature type="transmembrane region" description="Helical" evidence="6">
    <location>
        <begin position="90"/>
        <end position="110"/>
    </location>
</feature>
<organism evidence="8 9">
    <name type="scientific">Albula goreensis</name>
    <dbReference type="NCBI Taxonomy" id="1534307"/>
    <lineage>
        <taxon>Eukaryota</taxon>
        <taxon>Metazoa</taxon>
        <taxon>Chordata</taxon>
        <taxon>Craniata</taxon>
        <taxon>Vertebrata</taxon>
        <taxon>Euteleostomi</taxon>
        <taxon>Actinopterygii</taxon>
        <taxon>Neopterygii</taxon>
        <taxon>Teleostei</taxon>
        <taxon>Albuliformes</taxon>
        <taxon>Albulidae</taxon>
        <taxon>Albula</taxon>
    </lineage>
</organism>
<dbReference type="InterPro" id="IPR035952">
    <property type="entry name" value="Rhomboid-like_sf"/>
</dbReference>
<feature type="transmembrane region" description="Helical" evidence="6">
    <location>
        <begin position="56"/>
        <end position="78"/>
    </location>
</feature>
<name>A0A8T3DV51_9TELE</name>
<feature type="transmembrane region" description="Helical" evidence="6">
    <location>
        <begin position="16"/>
        <end position="35"/>
    </location>
</feature>
<dbReference type="Gene3D" id="1.10.8.10">
    <property type="entry name" value="DNA helicase RuvA subunit, C-terminal domain"/>
    <property type="match status" value="1"/>
</dbReference>
<dbReference type="Proteomes" id="UP000829720">
    <property type="component" value="Unassembled WGS sequence"/>
</dbReference>
<keyword evidence="2 6" id="KW-0812">Transmembrane</keyword>
<dbReference type="GO" id="GO:0016020">
    <property type="term" value="C:membrane"/>
    <property type="evidence" value="ECO:0007669"/>
    <property type="project" value="UniProtKB-SubCell"/>
</dbReference>
<evidence type="ECO:0000256" key="6">
    <source>
        <dbReference type="SAM" id="Phobius"/>
    </source>
</evidence>
<evidence type="ECO:0000256" key="4">
    <source>
        <dbReference type="ARBA" id="ARBA00023136"/>
    </source>
</evidence>
<evidence type="ECO:0000256" key="1">
    <source>
        <dbReference type="ARBA" id="ARBA00004141"/>
    </source>
</evidence>
<evidence type="ECO:0000256" key="3">
    <source>
        <dbReference type="ARBA" id="ARBA00022989"/>
    </source>
</evidence>
<sequence length="363" mass="39499">MHFHCTPMESESMTSVGFPLGTTCLLTLIVSVWLGGIRSVCLGEDGLFPGFQVHRLVLYAFSHDELLSLLFSAALLLWLGQCQERRWGTLAFAALSLLSMALPPLLYISLLSLSGGQTGRICGYSVAHLAMFTAQCSSMRQRRLLRWVPVWSLPWLLSVLSLVLMPSNSILLHVCAILVGHCYTSSVIGRLQQAEKSAVWEMVPGWAFIPSSSRDWLPTSITTQRPAPFHESSQPGYSVSSHRSQWEDPDPIPPQPWPSPVPDWLIEGASAASDVQLLDEELLRAGILASLQDAPEGSVDKVEVPKSSVSSLRLQQLQKMGFPTEKAVVALAATGKLDGAISLLIDDRVGDEAVVTSKGKSPT</sequence>
<keyword evidence="3 6" id="KW-1133">Transmembrane helix</keyword>
<proteinExistence type="predicted"/>
<dbReference type="PANTHER" id="PTHR43066:SF16">
    <property type="entry name" value="RHOMBOID DOMAIN-CONTAINING PROTEIN 3"/>
    <property type="match status" value="1"/>
</dbReference>
<reference evidence="8" key="1">
    <citation type="submission" date="2021-01" db="EMBL/GenBank/DDBJ databases">
        <authorList>
            <person name="Zahm M."/>
            <person name="Roques C."/>
            <person name="Cabau C."/>
            <person name="Klopp C."/>
            <person name="Donnadieu C."/>
            <person name="Jouanno E."/>
            <person name="Lampietro C."/>
            <person name="Louis A."/>
            <person name="Herpin A."/>
            <person name="Echchiki A."/>
            <person name="Berthelot C."/>
            <person name="Parey E."/>
            <person name="Roest-Crollius H."/>
            <person name="Braasch I."/>
            <person name="Postlethwait J."/>
            <person name="Bobe J."/>
            <person name="Montfort J."/>
            <person name="Bouchez O."/>
            <person name="Begum T."/>
            <person name="Mejri S."/>
            <person name="Adams A."/>
            <person name="Chen W.-J."/>
            <person name="Guiguen Y."/>
        </authorList>
    </citation>
    <scope>NUCLEOTIDE SEQUENCE</scope>
    <source>
        <tissue evidence="8">Blood</tissue>
    </source>
</reference>
<dbReference type="OrthoDB" id="9908508at2759"/>
<comment type="subcellular location">
    <subcellularLocation>
        <location evidence="1">Membrane</location>
        <topology evidence="1">Multi-pass membrane protein</topology>
    </subcellularLocation>
</comment>
<evidence type="ECO:0000256" key="5">
    <source>
        <dbReference type="SAM" id="MobiDB-lite"/>
    </source>
</evidence>
<dbReference type="EMBL" id="JAERUA010000004">
    <property type="protein sequence ID" value="KAI1900973.1"/>
    <property type="molecule type" value="Genomic_DNA"/>
</dbReference>
<dbReference type="SUPFAM" id="SSF144091">
    <property type="entry name" value="Rhomboid-like"/>
    <property type="match status" value="1"/>
</dbReference>
<dbReference type="InterPro" id="IPR009060">
    <property type="entry name" value="UBA-like_sf"/>
</dbReference>
<feature type="region of interest" description="Disordered" evidence="5">
    <location>
        <begin position="224"/>
        <end position="260"/>
    </location>
</feature>
<protein>
    <recommendedName>
        <fullName evidence="7">Peptidase S54 rhomboid domain-containing protein</fullName>
    </recommendedName>
</protein>
<evidence type="ECO:0000256" key="2">
    <source>
        <dbReference type="ARBA" id="ARBA00022692"/>
    </source>
</evidence>
<dbReference type="SUPFAM" id="SSF46934">
    <property type="entry name" value="UBA-like"/>
    <property type="match status" value="1"/>
</dbReference>
<feature type="compositionally biased region" description="Polar residues" evidence="5">
    <location>
        <begin position="224"/>
        <end position="243"/>
    </location>
</feature>
<evidence type="ECO:0000259" key="7">
    <source>
        <dbReference type="Pfam" id="PF01694"/>
    </source>
</evidence>
<keyword evidence="9" id="KW-1185">Reference proteome</keyword>
<feature type="compositionally biased region" description="Pro residues" evidence="5">
    <location>
        <begin position="251"/>
        <end position="260"/>
    </location>
</feature>
<keyword evidence="4 6" id="KW-0472">Membrane</keyword>
<dbReference type="Pfam" id="PF01694">
    <property type="entry name" value="Rhomboid"/>
    <property type="match status" value="1"/>
</dbReference>
<gene>
    <name evidence="8" type="ORF">AGOR_G00055350</name>
</gene>
<comment type="caution">
    <text evidence="8">The sequence shown here is derived from an EMBL/GenBank/DDBJ whole genome shotgun (WGS) entry which is preliminary data.</text>
</comment>
<dbReference type="PANTHER" id="PTHR43066">
    <property type="entry name" value="RHOMBOID-RELATED PROTEIN"/>
    <property type="match status" value="1"/>
</dbReference>
<dbReference type="GO" id="GO:0004252">
    <property type="term" value="F:serine-type endopeptidase activity"/>
    <property type="evidence" value="ECO:0007669"/>
    <property type="project" value="InterPro"/>
</dbReference>
<accession>A0A8T3DV51</accession>
<evidence type="ECO:0000313" key="8">
    <source>
        <dbReference type="EMBL" id="KAI1900973.1"/>
    </source>
</evidence>
<dbReference type="Gene3D" id="1.20.1540.10">
    <property type="entry name" value="Rhomboid-like"/>
    <property type="match status" value="1"/>
</dbReference>
<feature type="transmembrane region" description="Helical" evidence="6">
    <location>
        <begin position="170"/>
        <end position="188"/>
    </location>
</feature>